<dbReference type="Gene3D" id="3.40.50.10330">
    <property type="entry name" value="Probable inorganic polyphosphate/atp-NAD kinase, domain 1"/>
    <property type="match status" value="1"/>
</dbReference>
<dbReference type="InterPro" id="IPR050187">
    <property type="entry name" value="Lipid_Phosphate_FormReg"/>
</dbReference>
<dbReference type="InterPro" id="IPR001206">
    <property type="entry name" value="Diacylglycerol_kinase_cat_dom"/>
</dbReference>
<dbReference type="PROSITE" id="PS50146">
    <property type="entry name" value="DAGK"/>
    <property type="match status" value="1"/>
</dbReference>
<dbReference type="GeneID" id="14876149"/>
<feature type="compositionally biased region" description="Basic residues" evidence="5">
    <location>
        <begin position="36"/>
        <end position="48"/>
    </location>
</feature>
<evidence type="ECO:0000256" key="5">
    <source>
        <dbReference type="SAM" id="MobiDB-lite"/>
    </source>
</evidence>
<evidence type="ECO:0000313" key="8">
    <source>
        <dbReference type="Proteomes" id="UP000007797"/>
    </source>
</evidence>
<gene>
    <name evidence="7" type="primary">sgkC</name>
    <name evidence="7" type="ORF">DFA_06239</name>
</gene>
<dbReference type="AlphaFoldDB" id="F4PKH6"/>
<name>F4PKH6_CACFS</name>
<accession>F4PKH6</accession>
<dbReference type="InterPro" id="IPR045540">
    <property type="entry name" value="YegS/DAGK_C"/>
</dbReference>
<evidence type="ECO:0000256" key="4">
    <source>
        <dbReference type="ARBA" id="ARBA00022840"/>
    </source>
</evidence>
<dbReference type="KEGG" id="dfa:DFA_06239"/>
<dbReference type="GO" id="GO:0046512">
    <property type="term" value="P:sphingosine biosynthetic process"/>
    <property type="evidence" value="ECO:0007669"/>
    <property type="project" value="TreeGrafter"/>
</dbReference>
<feature type="compositionally biased region" description="Polar residues" evidence="5">
    <location>
        <begin position="380"/>
        <end position="391"/>
    </location>
</feature>
<feature type="domain" description="DAGKc" evidence="6">
    <location>
        <begin position="227"/>
        <end position="313"/>
    </location>
</feature>
<dbReference type="GO" id="GO:0005524">
    <property type="term" value="F:ATP binding"/>
    <property type="evidence" value="ECO:0007669"/>
    <property type="project" value="UniProtKB-KW"/>
</dbReference>
<dbReference type="Pfam" id="PF00781">
    <property type="entry name" value="DAGK_cat"/>
    <property type="match status" value="1"/>
</dbReference>
<feature type="region of interest" description="Disordered" evidence="5">
    <location>
        <begin position="372"/>
        <end position="425"/>
    </location>
</feature>
<dbReference type="SUPFAM" id="SSF111331">
    <property type="entry name" value="NAD kinase/diacylglycerol kinase-like"/>
    <property type="match status" value="2"/>
</dbReference>
<proteinExistence type="predicted"/>
<protein>
    <submittedName>
        <fullName evidence="7">Sphingosine kinase related protein</fullName>
    </submittedName>
</protein>
<dbReference type="PANTHER" id="PTHR12358:SF110">
    <property type="entry name" value="SPHINGOSINE KINASE RELATED PROTEIN"/>
    <property type="match status" value="1"/>
</dbReference>
<feature type="compositionally biased region" description="Basic and acidic residues" evidence="5">
    <location>
        <begin position="16"/>
        <end position="35"/>
    </location>
</feature>
<evidence type="ECO:0000313" key="7">
    <source>
        <dbReference type="EMBL" id="EGG24100.1"/>
    </source>
</evidence>
<feature type="compositionally biased region" description="Low complexity" evidence="5">
    <location>
        <begin position="49"/>
        <end position="79"/>
    </location>
</feature>
<evidence type="ECO:0000256" key="2">
    <source>
        <dbReference type="ARBA" id="ARBA00022741"/>
    </source>
</evidence>
<dbReference type="PANTHER" id="PTHR12358">
    <property type="entry name" value="SPHINGOSINE KINASE"/>
    <property type="match status" value="1"/>
</dbReference>
<dbReference type="InterPro" id="IPR017438">
    <property type="entry name" value="ATP-NAD_kinase_N"/>
</dbReference>
<dbReference type="InterPro" id="IPR016064">
    <property type="entry name" value="NAD/diacylglycerol_kinase_sf"/>
</dbReference>
<keyword evidence="3 7" id="KW-0418">Kinase</keyword>
<dbReference type="OrthoDB" id="16101at2759"/>
<evidence type="ECO:0000256" key="1">
    <source>
        <dbReference type="ARBA" id="ARBA00022679"/>
    </source>
</evidence>
<dbReference type="OMA" id="EFCLAIV"/>
<dbReference type="RefSeq" id="XP_004361951.1">
    <property type="nucleotide sequence ID" value="XM_004361894.1"/>
</dbReference>
<evidence type="ECO:0000259" key="6">
    <source>
        <dbReference type="PROSITE" id="PS50146"/>
    </source>
</evidence>
<dbReference type="EMBL" id="GL883007">
    <property type="protein sequence ID" value="EGG24100.1"/>
    <property type="molecule type" value="Genomic_DNA"/>
</dbReference>
<feature type="region of interest" description="Disordered" evidence="5">
    <location>
        <begin position="308"/>
        <end position="357"/>
    </location>
</feature>
<feature type="compositionally biased region" description="Low complexity" evidence="5">
    <location>
        <begin position="319"/>
        <end position="355"/>
    </location>
</feature>
<dbReference type="GO" id="GO:0016020">
    <property type="term" value="C:membrane"/>
    <property type="evidence" value="ECO:0007669"/>
    <property type="project" value="TreeGrafter"/>
</dbReference>
<feature type="region of interest" description="Disordered" evidence="5">
    <location>
        <begin position="14"/>
        <end position="137"/>
    </location>
</feature>
<dbReference type="Pfam" id="PF19279">
    <property type="entry name" value="YegS_C"/>
    <property type="match status" value="1"/>
</dbReference>
<dbReference type="GO" id="GO:0001727">
    <property type="term" value="F:lipid kinase activity"/>
    <property type="evidence" value="ECO:0007669"/>
    <property type="project" value="TreeGrafter"/>
</dbReference>
<dbReference type="Proteomes" id="UP000007797">
    <property type="component" value="Unassembled WGS sequence"/>
</dbReference>
<evidence type="ECO:0000256" key="3">
    <source>
        <dbReference type="ARBA" id="ARBA00022777"/>
    </source>
</evidence>
<feature type="compositionally biased region" description="Polar residues" evidence="5">
    <location>
        <begin position="153"/>
        <end position="163"/>
    </location>
</feature>
<keyword evidence="1" id="KW-0808">Transferase</keyword>
<dbReference type="GO" id="GO:0005737">
    <property type="term" value="C:cytoplasm"/>
    <property type="evidence" value="ECO:0007669"/>
    <property type="project" value="TreeGrafter"/>
</dbReference>
<feature type="region of interest" description="Disordered" evidence="5">
    <location>
        <begin position="153"/>
        <end position="188"/>
    </location>
</feature>
<dbReference type="Gene3D" id="2.60.200.40">
    <property type="match status" value="1"/>
</dbReference>
<keyword evidence="2" id="KW-0547">Nucleotide-binding</keyword>
<keyword evidence="4" id="KW-0067">ATP-binding</keyword>
<organism evidence="7 8">
    <name type="scientific">Cavenderia fasciculata</name>
    <name type="common">Slime mold</name>
    <name type="synonym">Dictyostelium fasciculatum</name>
    <dbReference type="NCBI Taxonomy" id="261658"/>
    <lineage>
        <taxon>Eukaryota</taxon>
        <taxon>Amoebozoa</taxon>
        <taxon>Evosea</taxon>
        <taxon>Eumycetozoa</taxon>
        <taxon>Dictyostelia</taxon>
        <taxon>Acytosteliales</taxon>
        <taxon>Cavenderiaceae</taxon>
        <taxon>Cavenderia</taxon>
    </lineage>
</organism>
<reference evidence="8" key="1">
    <citation type="journal article" date="2011" name="Genome Res.">
        <title>Phylogeny-wide analysis of social amoeba genomes highlights ancient origins for complex intercellular communication.</title>
        <authorList>
            <person name="Heidel A.J."/>
            <person name="Lawal H.M."/>
            <person name="Felder M."/>
            <person name="Schilde C."/>
            <person name="Helps N.R."/>
            <person name="Tunggal B."/>
            <person name="Rivero F."/>
            <person name="John U."/>
            <person name="Schleicher M."/>
            <person name="Eichinger L."/>
            <person name="Platzer M."/>
            <person name="Noegel A.A."/>
            <person name="Schaap P."/>
            <person name="Gloeckner G."/>
        </authorList>
    </citation>
    <scope>NUCLEOTIDE SEQUENCE [LARGE SCALE GENOMIC DNA]</scope>
    <source>
        <strain evidence="8">SH3</strain>
    </source>
</reference>
<feature type="compositionally biased region" description="Low complexity" evidence="5">
    <location>
        <begin position="86"/>
        <end position="133"/>
    </location>
</feature>
<sequence length="598" mass="65709">MSEVASKIINIFVGGSDKKEKKMDPERIKAKEAKKQEKKQKRLSKKLAKSSSSSSSAVSSGSASNSPSTTTTSASTTTSVITGHPTSSSASIDIISNSNNTSNIDTPLSSPSSSLNESTDSSTTTSSSSTSNSFSQVIPTIDSNGTIIYDFSGSTDADASSPVTARGDKSSPQGADSGLPTTNRRSWSEQIEADKEAFVVEQDRDYSADNSVINHPSFNEPSRAKRIKVQNIAIIYNPFSGSKIGEKIMNEARKYFEVHGLNVKTIPTEYKGHAEVLCRDMDVSTIDAVCLVGGDGTIHEAVNGIMKRDPESREKSRKSATVVARSSASSSRRWPTSTSTAASCRSRSTRSVARSKTSKRCVPTFSWTLAHTSPRKTRTTPKSYTASTRCTGVSAARSMSPPRRCVGWARPSATPPPPSSSCSRVKRSWHVSSAAKGMKMAPKAKLNDGLIDLILIKSHKTFDLMNVFTKVYDGTHTQLDYVIYKQVRRFSITPFKKDKERKRKIHKEKKRIRSAKRAGLEHHSNPLEILKTECNTILSQLEDQVEEEIIDVDGELVGTTPFVCEIIPRSIRVVAIILLYHHHHHHRREIERERWIGN</sequence>
<keyword evidence="8" id="KW-1185">Reference proteome</keyword>
<feature type="compositionally biased region" description="Polar residues" evidence="5">
    <location>
        <begin position="170"/>
        <end position="188"/>
    </location>
</feature>